<proteinExistence type="predicted"/>
<gene>
    <name evidence="1" type="ORF">HMPREF1544_08855</name>
</gene>
<name>S2JPA1_MUCC1</name>
<protein>
    <submittedName>
        <fullName evidence="1">Uncharacterized protein</fullName>
    </submittedName>
</protein>
<dbReference type="OrthoDB" id="10272230at2759"/>
<reference evidence="2" key="1">
    <citation type="submission" date="2013-05" db="EMBL/GenBank/DDBJ databases">
        <title>The Genome sequence of Mucor circinelloides f. circinelloides 1006PhL.</title>
        <authorList>
            <consortium name="The Broad Institute Genomics Platform"/>
            <person name="Cuomo C."/>
            <person name="Earl A."/>
            <person name="Findley K."/>
            <person name="Lee S.C."/>
            <person name="Walker B."/>
            <person name="Young S."/>
            <person name="Zeng Q."/>
            <person name="Gargeya S."/>
            <person name="Fitzgerald M."/>
            <person name="Haas B."/>
            <person name="Abouelleil A."/>
            <person name="Allen A.W."/>
            <person name="Alvarado L."/>
            <person name="Arachchi H.M."/>
            <person name="Berlin A.M."/>
            <person name="Chapman S.B."/>
            <person name="Gainer-Dewar J."/>
            <person name="Goldberg J."/>
            <person name="Griggs A."/>
            <person name="Gujja S."/>
            <person name="Hansen M."/>
            <person name="Howarth C."/>
            <person name="Imamovic A."/>
            <person name="Ireland A."/>
            <person name="Larimer J."/>
            <person name="McCowan C."/>
            <person name="Murphy C."/>
            <person name="Pearson M."/>
            <person name="Poon T.W."/>
            <person name="Priest M."/>
            <person name="Roberts A."/>
            <person name="Saif S."/>
            <person name="Shea T."/>
            <person name="Sisk P."/>
            <person name="Sykes S."/>
            <person name="Wortman J."/>
            <person name="Nusbaum C."/>
            <person name="Birren B."/>
        </authorList>
    </citation>
    <scope>NUCLEOTIDE SEQUENCE [LARGE SCALE GENOMIC DNA]</scope>
    <source>
        <strain evidence="2">1006PhL</strain>
    </source>
</reference>
<dbReference type="EMBL" id="KE124040">
    <property type="protein sequence ID" value="EPB84418.1"/>
    <property type="molecule type" value="Genomic_DNA"/>
</dbReference>
<accession>S2JPA1</accession>
<dbReference type="InParanoid" id="S2JPA1"/>
<sequence length="88" mass="9152">MTPAIGNAVDGAVQTLIDVLGHVSAGNRVVNSITDDPPLTIDIHCDSIKSIAKVFPIDSIQASNARRAIDFTVKLTAGLDIDAVACSH</sequence>
<dbReference type="AlphaFoldDB" id="S2JPA1"/>
<evidence type="ECO:0000313" key="1">
    <source>
        <dbReference type="EMBL" id="EPB84418.1"/>
    </source>
</evidence>
<evidence type="ECO:0000313" key="2">
    <source>
        <dbReference type="Proteomes" id="UP000014254"/>
    </source>
</evidence>
<dbReference type="VEuPathDB" id="FungiDB:HMPREF1544_08855"/>
<keyword evidence="2" id="KW-1185">Reference proteome</keyword>
<organism evidence="1 2">
    <name type="scientific">Mucor circinelloides f. circinelloides (strain 1006PhL)</name>
    <name type="common">Mucormycosis agent</name>
    <name type="synonym">Calyptromyces circinelloides</name>
    <dbReference type="NCBI Taxonomy" id="1220926"/>
    <lineage>
        <taxon>Eukaryota</taxon>
        <taxon>Fungi</taxon>
        <taxon>Fungi incertae sedis</taxon>
        <taxon>Mucoromycota</taxon>
        <taxon>Mucoromycotina</taxon>
        <taxon>Mucoromycetes</taxon>
        <taxon>Mucorales</taxon>
        <taxon>Mucorineae</taxon>
        <taxon>Mucoraceae</taxon>
        <taxon>Mucor</taxon>
    </lineage>
</organism>
<dbReference type="Proteomes" id="UP000014254">
    <property type="component" value="Unassembled WGS sequence"/>
</dbReference>